<dbReference type="EMBL" id="JANIBC010000004">
    <property type="protein sequence ID" value="MCQ8185263.1"/>
    <property type="molecule type" value="Genomic_DNA"/>
</dbReference>
<dbReference type="Proteomes" id="UP001142610">
    <property type="component" value="Unassembled WGS sequence"/>
</dbReference>
<reference evidence="2" key="1">
    <citation type="submission" date="2022-07" db="EMBL/GenBank/DDBJ databases">
        <title>Parvularcula maris sp. nov., an algicidal bacterium isolated from seawater.</title>
        <authorList>
            <person name="Li F."/>
        </authorList>
    </citation>
    <scope>NUCLEOTIDE SEQUENCE</scope>
    <source>
        <strain evidence="2">BGMRC 0090</strain>
    </source>
</reference>
<comment type="caution">
    <text evidence="2">The sequence shown here is derived from an EMBL/GenBank/DDBJ whole genome shotgun (WGS) entry which is preliminary data.</text>
</comment>
<organism evidence="2 3">
    <name type="scientific">Parvularcula maris</name>
    <dbReference type="NCBI Taxonomy" id="2965077"/>
    <lineage>
        <taxon>Bacteria</taxon>
        <taxon>Pseudomonadati</taxon>
        <taxon>Pseudomonadota</taxon>
        <taxon>Alphaproteobacteria</taxon>
        <taxon>Parvularculales</taxon>
        <taxon>Parvularculaceae</taxon>
        <taxon>Parvularcula</taxon>
    </lineage>
</organism>
<dbReference type="AlphaFoldDB" id="A0A9X2L987"/>
<dbReference type="Pfam" id="PF07386">
    <property type="entry name" value="DUF1499"/>
    <property type="match status" value="1"/>
</dbReference>
<feature type="transmembrane region" description="Helical" evidence="1">
    <location>
        <begin position="71"/>
        <end position="91"/>
    </location>
</feature>
<accession>A0A9X2L987</accession>
<evidence type="ECO:0000256" key="1">
    <source>
        <dbReference type="SAM" id="Phobius"/>
    </source>
</evidence>
<proteinExistence type="predicted"/>
<evidence type="ECO:0000313" key="3">
    <source>
        <dbReference type="Proteomes" id="UP001142610"/>
    </source>
</evidence>
<dbReference type="RefSeq" id="WP_256619133.1">
    <property type="nucleotide sequence ID" value="NZ_JANIBC010000004.1"/>
</dbReference>
<name>A0A9X2L987_9PROT</name>
<feature type="transmembrane region" description="Helical" evidence="1">
    <location>
        <begin position="7"/>
        <end position="24"/>
    </location>
</feature>
<keyword evidence="1" id="KW-0472">Membrane</keyword>
<protein>
    <submittedName>
        <fullName evidence="2">DUF1499 domain-containing protein</fullName>
    </submittedName>
</protein>
<evidence type="ECO:0000313" key="2">
    <source>
        <dbReference type="EMBL" id="MCQ8185263.1"/>
    </source>
</evidence>
<keyword evidence="1" id="KW-1133">Transmembrane helix</keyword>
<keyword evidence="3" id="KW-1185">Reference proteome</keyword>
<gene>
    <name evidence="2" type="ORF">NOG11_07640</name>
</gene>
<keyword evidence="1" id="KW-0812">Transmembrane</keyword>
<sequence>MKAWPRIATMIALLIVLGFISLIYGYRFGFWGLGPVFTGLRPPFLFLLGVAFVLAAAAAGALVFKRSFVPAIAALAVAIAAGGFGYLPLWMKSQVEANPFIHDVTTDVTDPPAFVAVLDERRDAPNPPEYDREQTAAQLEGFPDLRPLVMPKPLPEAFAIAVDAVKAEGLTIKAVEPKDRRIEATETVPLFGFKDDVVIRLRDAHGVATVIDIRSKSRVGGSDLGFNARRIRSLIDRMEEKGGRLEGPMPKDERKV</sequence>
<feature type="transmembrane region" description="Helical" evidence="1">
    <location>
        <begin position="44"/>
        <end position="64"/>
    </location>
</feature>
<dbReference type="InterPro" id="IPR010865">
    <property type="entry name" value="DUF1499"/>
</dbReference>